<dbReference type="Proteomes" id="UP000315724">
    <property type="component" value="Chromosome"/>
</dbReference>
<sequence>MDGNDQQSEPIPIGKVYLCPGETQPISKSVHLARLSSGYDACSNCEHRFDTATLPGEVTKKVHGSDKQSQQSQHVSRFSGFLDRGVGIRGLYLNEMTRPVISKFVEHAVELLTQSRDSELTVDDEFADNSPSLLSDSALHVLVAYDWRPSSADLAVGVVPVLKRSGCEIIDLGQTSRACFDFAISQFKSDLGIFVTGGNGVDGVNGLDILGGDGREWAHPGELTTLLTRLNSPASRSSRYAGNYQAFSLVDRYEQHVRQLFDHCKPLRVALACGDPLTMQILGTILFEIGCEIDFLDLNFSSSDFPLQAEAFRCEVRDAHVDVGFLIRPDSQTVHVLDSRGRAISPASLKDILTRNDEAITLGKDGRFWFTGSTPQCDAMNVIAHLLKSDPNSWVSPLKR</sequence>
<evidence type="ECO:0000256" key="2">
    <source>
        <dbReference type="ARBA" id="ARBA00010231"/>
    </source>
</evidence>
<dbReference type="Gene3D" id="3.40.120.10">
    <property type="entry name" value="Alpha-D-Glucose-1,6-Bisphosphate, subunit A, domain 3"/>
    <property type="match status" value="1"/>
</dbReference>
<dbReference type="AlphaFoldDB" id="A0A517QNV0"/>
<keyword evidence="5" id="KW-0460">Magnesium</keyword>
<dbReference type="SUPFAM" id="SSF53738">
    <property type="entry name" value="Phosphoglucomutase, first 3 domains"/>
    <property type="match status" value="1"/>
</dbReference>
<keyword evidence="6 8" id="KW-0413">Isomerase</keyword>
<evidence type="ECO:0000256" key="6">
    <source>
        <dbReference type="ARBA" id="ARBA00023235"/>
    </source>
</evidence>
<evidence type="ECO:0000313" key="9">
    <source>
        <dbReference type="Proteomes" id="UP000315724"/>
    </source>
</evidence>
<evidence type="ECO:0000313" key="8">
    <source>
        <dbReference type="EMBL" id="QDT33328.1"/>
    </source>
</evidence>
<dbReference type="EC" id="5.4.2.2" evidence="8"/>
<dbReference type="InterPro" id="IPR005844">
    <property type="entry name" value="A-D-PHexomutase_a/b/a-I"/>
</dbReference>
<organism evidence="8 9">
    <name type="scientific">Thalassoglobus polymorphus</name>
    <dbReference type="NCBI Taxonomy" id="2527994"/>
    <lineage>
        <taxon>Bacteria</taxon>
        <taxon>Pseudomonadati</taxon>
        <taxon>Planctomycetota</taxon>
        <taxon>Planctomycetia</taxon>
        <taxon>Planctomycetales</taxon>
        <taxon>Planctomycetaceae</taxon>
        <taxon>Thalassoglobus</taxon>
    </lineage>
</organism>
<evidence type="ECO:0000259" key="7">
    <source>
        <dbReference type="Pfam" id="PF02878"/>
    </source>
</evidence>
<evidence type="ECO:0000256" key="1">
    <source>
        <dbReference type="ARBA" id="ARBA00001946"/>
    </source>
</evidence>
<dbReference type="GO" id="GO:0046872">
    <property type="term" value="F:metal ion binding"/>
    <property type="evidence" value="ECO:0007669"/>
    <property type="project" value="UniProtKB-KW"/>
</dbReference>
<keyword evidence="3" id="KW-0597">Phosphoprotein</keyword>
<name>A0A517QNV0_9PLAN</name>
<dbReference type="PANTHER" id="PTHR43771:SF2">
    <property type="entry name" value="PHOSPHOMANNOMUTASE_PHOSPHOGLUCOMUTASE"/>
    <property type="match status" value="1"/>
</dbReference>
<reference evidence="8 9" key="1">
    <citation type="submission" date="2019-02" db="EMBL/GenBank/DDBJ databases">
        <title>Deep-cultivation of Planctomycetes and their phenomic and genomic characterization uncovers novel biology.</title>
        <authorList>
            <person name="Wiegand S."/>
            <person name="Jogler M."/>
            <person name="Boedeker C."/>
            <person name="Pinto D."/>
            <person name="Vollmers J."/>
            <person name="Rivas-Marin E."/>
            <person name="Kohn T."/>
            <person name="Peeters S.H."/>
            <person name="Heuer A."/>
            <person name="Rast P."/>
            <person name="Oberbeckmann S."/>
            <person name="Bunk B."/>
            <person name="Jeske O."/>
            <person name="Meyerdierks A."/>
            <person name="Storesund J.E."/>
            <person name="Kallscheuer N."/>
            <person name="Luecker S."/>
            <person name="Lage O.M."/>
            <person name="Pohl T."/>
            <person name="Merkel B.J."/>
            <person name="Hornburger P."/>
            <person name="Mueller R.-W."/>
            <person name="Bruemmer F."/>
            <person name="Labrenz M."/>
            <person name="Spormann A.M."/>
            <person name="Op den Camp H."/>
            <person name="Overmann J."/>
            <person name="Amann R."/>
            <person name="Jetten M.S.M."/>
            <person name="Mascher T."/>
            <person name="Medema M.H."/>
            <person name="Devos D.P."/>
            <person name="Kaster A.-K."/>
            <person name="Ovreas L."/>
            <person name="Rohde M."/>
            <person name="Galperin M.Y."/>
            <person name="Jogler C."/>
        </authorList>
    </citation>
    <scope>NUCLEOTIDE SEQUENCE [LARGE SCALE GENOMIC DNA]</scope>
    <source>
        <strain evidence="8 9">Mal48</strain>
    </source>
</reference>
<comment type="cofactor">
    <cofactor evidence="1">
        <name>Mg(2+)</name>
        <dbReference type="ChEBI" id="CHEBI:18420"/>
    </cofactor>
</comment>
<dbReference type="InterPro" id="IPR016055">
    <property type="entry name" value="A-D-PHexomutase_a/b/a-I/II/III"/>
</dbReference>
<keyword evidence="9" id="KW-1185">Reference proteome</keyword>
<feature type="domain" description="Alpha-D-phosphohexomutase alpha/beta/alpha" evidence="7">
    <location>
        <begin position="138"/>
        <end position="217"/>
    </location>
</feature>
<proteinExistence type="inferred from homology"/>
<dbReference type="GO" id="GO:0004614">
    <property type="term" value="F:phosphoglucomutase activity"/>
    <property type="evidence" value="ECO:0007669"/>
    <property type="project" value="UniProtKB-EC"/>
</dbReference>
<dbReference type="EMBL" id="CP036267">
    <property type="protein sequence ID" value="QDT33328.1"/>
    <property type="molecule type" value="Genomic_DNA"/>
</dbReference>
<accession>A0A517QNV0</accession>
<dbReference type="OrthoDB" id="208365at2"/>
<gene>
    <name evidence="8" type="primary">algC_2</name>
    <name evidence="8" type="ORF">Mal48_25810</name>
</gene>
<keyword evidence="4" id="KW-0479">Metal-binding</keyword>
<dbReference type="PANTHER" id="PTHR43771">
    <property type="entry name" value="PHOSPHOMANNOMUTASE"/>
    <property type="match status" value="1"/>
</dbReference>
<evidence type="ECO:0000256" key="3">
    <source>
        <dbReference type="ARBA" id="ARBA00022553"/>
    </source>
</evidence>
<evidence type="ECO:0000256" key="5">
    <source>
        <dbReference type="ARBA" id="ARBA00022842"/>
    </source>
</evidence>
<dbReference type="Pfam" id="PF02878">
    <property type="entry name" value="PGM_PMM_I"/>
    <property type="match status" value="1"/>
</dbReference>
<dbReference type="KEGG" id="tpol:Mal48_25810"/>
<dbReference type="RefSeq" id="WP_145199469.1">
    <property type="nucleotide sequence ID" value="NZ_CP036267.1"/>
</dbReference>
<dbReference type="GO" id="GO:0005975">
    <property type="term" value="P:carbohydrate metabolic process"/>
    <property type="evidence" value="ECO:0007669"/>
    <property type="project" value="InterPro"/>
</dbReference>
<comment type="similarity">
    <text evidence="2">Belongs to the phosphohexose mutase family.</text>
</comment>
<protein>
    <submittedName>
        <fullName evidence="8">Phosphomannomutase/phosphoglucomutase</fullName>
        <ecNumber evidence="8">5.4.2.2</ecNumber>
    </submittedName>
</protein>
<evidence type="ECO:0000256" key="4">
    <source>
        <dbReference type="ARBA" id="ARBA00022723"/>
    </source>
</evidence>